<feature type="compositionally biased region" description="Polar residues" evidence="1">
    <location>
        <begin position="136"/>
        <end position="147"/>
    </location>
</feature>
<dbReference type="AlphaFoldDB" id="A0A2I0TZI8"/>
<dbReference type="EMBL" id="KZ506549">
    <property type="protein sequence ID" value="PKU39179.1"/>
    <property type="molecule type" value="Genomic_DNA"/>
</dbReference>
<reference evidence="3" key="1">
    <citation type="submission" date="2017-11" db="EMBL/GenBank/DDBJ databases">
        <authorList>
            <person name="Lima N.C."/>
            <person name="Parody-Merino A.M."/>
            <person name="Battley P.F."/>
            <person name="Fidler A.E."/>
            <person name="Prosdocimi F."/>
        </authorList>
    </citation>
    <scope>NUCLEOTIDE SEQUENCE [LARGE SCALE GENOMIC DNA]</scope>
</reference>
<accession>A0A2I0TZI8</accession>
<gene>
    <name evidence="2" type="ORF">llap_10515</name>
</gene>
<protein>
    <submittedName>
        <fullName evidence="2">Rna-directed dna polymerase from mobile element jockey-like</fullName>
    </submittedName>
</protein>
<keyword evidence="3" id="KW-1185">Reference proteome</keyword>
<feature type="region of interest" description="Disordered" evidence="1">
    <location>
        <begin position="128"/>
        <end position="147"/>
    </location>
</feature>
<evidence type="ECO:0000256" key="1">
    <source>
        <dbReference type="SAM" id="MobiDB-lite"/>
    </source>
</evidence>
<dbReference type="Proteomes" id="UP000233556">
    <property type="component" value="Unassembled WGS sequence"/>
</dbReference>
<keyword evidence="2" id="KW-0548">Nucleotidyltransferase</keyword>
<reference evidence="3" key="2">
    <citation type="submission" date="2017-12" db="EMBL/GenBank/DDBJ databases">
        <title>Genome sequence of the Bar-tailed Godwit (Limosa lapponica baueri).</title>
        <authorList>
            <person name="Lima N.C.B."/>
            <person name="Parody-Merino A.M."/>
            <person name="Battley P.F."/>
            <person name="Fidler A.E."/>
            <person name="Prosdocimi F."/>
        </authorList>
    </citation>
    <scope>NUCLEOTIDE SEQUENCE [LARGE SCALE GENOMIC DNA]</scope>
</reference>
<name>A0A2I0TZI8_LIMLA</name>
<dbReference type="OrthoDB" id="411173at2759"/>
<evidence type="ECO:0000313" key="2">
    <source>
        <dbReference type="EMBL" id="PKU39179.1"/>
    </source>
</evidence>
<evidence type="ECO:0000313" key="3">
    <source>
        <dbReference type="Proteomes" id="UP000233556"/>
    </source>
</evidence>
<proteinExistence type="predicted"/>
<organism evidence="2 3">
    <name type="scientific">Limosa lapponica baueri</name>
    <dbReference type="NCBI Taxonomy" id="1758121"/>
    <lineage>
        <taxon>Eukaryota</taxon>
        <taxon>Metazoa</taxon>
        <taxon>Chordata</taxon>
        <taxon>Craniata</taxon>
        <taxon>Vertebrata</taxon>
        <taxon>Euteleostomi</taxon>
        <taxon>Archelosauria</taxon>
        <taxon>Archosauria</taxon>
        <taxon>Dinosauria</taxon>
        <taxon>Saurischia</taxon>
        <taxon>Theropoda</taxon>
        <taxon>Coelurosauria</taxon>
        <taxon>Aves</taxon>
        <taxon>Neognathae</taxon>
        <taxon>Neoaves</taxon>
        <taxon>Charadriiformes</taxon>
        <taxon>Scolopacidae</taxon>
        <taxon>Limosa</taxon>
    </lineage>
</organism>
<keyword evidence="2" id="KW-0695">RNA-directed DNA polymerase</keyword>
<sequence length="215" mass="24008">MFTAALLLRGDFPDRQQQQSQGLGLGHLFWVFSAEKRTWVASFNAIQTDIIVHRSDATAAVRHELEVAEGSGALRDPPKNGEDLLFTTSSTAKAKGHQMERAAAKHKSKEVQIRKCSVSSRVWAEGQGKDNEGINRVSSQSSQSRYCTGTDTQALPMGNEDEVVDTLESRDVIQRDLDRLEKWDRVNLMKFNQAKGKVLHLGQGNPKHKYRFGGE</sequence>
<keyword evidence="2" id="KW-0808">Transferase</keyword>
<dbReference type="GO" id="GO:0003964">
    <property type="term" value="F:RNA-directed DNA polymerase activity"/>
    <property type="evidence" value="ECO:0007669"/>
    <property type="project" value="UniProtKB-KW"/>
</dbReference>